<accession>A0A1I7YDE5</accession>
<sequence length="102" mass="11799">MKSSLLSINTAPILERQNHFEFEEGEASDGVDVFDSNDVENAYSDPLSHFGSVLRENALERMFDNRFRALRDRMAAKPTCKGTVYNFLERPSGWKCFAYHFR</sequence>
<organism evidence="1 2">
    <name type="scientific">Steinernema glaseri</name>
    <dbReference type="NCBI Taxonomy" id="37863"/>
    <lineage>
        <taxon>Eukaryota</taxon>
        <taxon>Metazoa</taxon>
        <taxon>Ecdysozoa</taxon>
        <taxon>Nematoda</taxon>
        <taxon>Chromadorea</taxon>
        <taxon>Rhabditida</taxon>
        <taxon>Tylenchina</taxon>
        <taxon>Panagrolaimomorpha</taxon>
        <taxon>Strongyloidoidea</taxon>
        <taxon>Steinernematidae</taxon>
        <taxon>Steinernema</taxon>
    </lineage>
</organism>
<evidence type="ECO:0000313" key="1">
    <source>
        <dbReference type="Proteomes" id="UP000095287"/>
    </source>
</evidence>
<proteinExistence type="predicted"/>
<dbReference type="WBParaSite" id="L893_g15249.t1">
    <property type="protein sequence ID" value="L893_g15249.t1"/>
    <property type="gene ID" value="L893_g15249"/>
</dbReference>
<evidence type="ECO:0000313" key="2">
    <source>
        <dbReference type="WBParaSite" id="L893_g15249.t1"/>
    </source>
</evidence>
<dbReference type="Proteomes" id="UP000095287">
    <property type="component" value="Unplaced"/>
</dbReference>
<protein>
    <submittedName>
        <fullName evidence="2">Uncharacterized protein</fullName>
    </submittedName>
</protein>
<dbReference type="AlphaFoldDB" id="A0A1I7YDE5"/>
<reference evidence="2" key="1">
    <citation type="submission" date="2016-11" db="UniProtKB">
        <authorList>
            <consortium name="WormBaseParasite"/>
        </authorList>
    </citation>
    <scope>IDENTIFICATION</scope>
</reference>
<name>A0A1I7YDE5_9BILA</name>
<keyword evidence="1" id="KW-1185">Reference proteome</keyword>